<evidence type="ECO:0000313" key="2">
    <source>
        <dbReference type="EMBL" id="KAJ8503951.1"/>
    </source>
</evidence>
<protein>
    <submittedName>
        <fullName evidence="2">Uncharacterized protein</fullName>
    </submittedName>
</protein>
<organism evidence="2 3">
    <name type="scientific">Ensete ventricosum</name>
    <name type="common">Abyssinian banana</name>
    <name type="synonym">Musa ensete</name>
    <dbReference type="NCBI Taxonomy" id="4639"/>
    <lineage>
        <taxon>Eukaryota</taxon>
        <taxon>Viridiplantae</taxon>
        <taxon>Streptophyta</taxon>
        <taxon>Embryophyta</taxon>
        <taxon>Tracheophyta</taxon>
        <taxon>Spermatophyta</taxon>
        <taxon>Magnoliopsida</taxon>
        <taxon>Liliopsida</taxon>
        <taxon>Zingiberales</taxon>
        <taxon>Musaceae</taxon>
        <taxon>Ensete</taxon>
    </lineage>
</organism>
<name>A0AAV8Q112_ENSVE</name>
<dbReference type="AlphaFoldDB" id="A0AAV8Q112"/>
<keyword evidence="3" id="KW-1185">Reference proteome</keyword>
<reference evidence="2 3" key="1">
    <citation type="submission" date="2022-12" db="EMBL/GenBank/DDBJ databases">
        <title>Chromosome-scale assembly of the Ensete ventricosum genome.</title>
        <authorList>
            <person name="Dussert Y."/>
            <person name="Stocks J."/>
            <person name="Wendawek A."/>
            <person name="Woldeyes F."/>
            <person name="Nichols R.A."/>
            <person name="Borrell J.S."/>
        </authorList>
    </citation>
    <scope>NUCLEOTIDE SEQUENCE [LARGE SCALE GENOMIC DNA]</scope>
    <source>
        <strain evidence="3">cv. Maze</strain>
        <tissue evidence="2">Seeds</tissue>
    </source>
</reference>
<feature type="compositionally biased region" description="Acidic residues" evidence="1">
    <location>
        <begin position="94"/>
        <end position="109"/>
    </location>
</feature>
<sequence length="125" mass="13225">MAAAAPDQATTSAPGDNGCPTPDGAQVFPAVEASGDSETSLGPLSDDHAVFDGDDDDQESCCCLDTHAIDDDKEEEEEVGEGDEAVVTARGREEEEAEEEEEEGVVDPVEENRLFWETCLASGYP</sequence>
<proteinExistence type="predicted"/>
<gene>
    <name evidence="2" type="ORF">OPV22_004837</name>
</gene>
<comment type="caution">
    <text evidence="2">The sequence shown here is derived from an EMBL/GenBank/DDBJ whole genome shotgun (WGS) entry which is preliminary data.</text>
</comment>
<feature type="region of interest" description="Disordered" evidence="1">
    <location>
        <begin position="69"/>
        <end position="110"/>
    </location>
</feature>
<evidence type="ECO:0000256" key="1">
    <source>
        <dbReference type="SAM" id="MobiDB-lite"/>
    </source>
</evidence>
<feature type="compositionally biased region" description="Low complexity" evidence="1">
    <location>
        <begin position="1"/>
        <end position="14"/>
    </location>
</feature>
<evidence type="ECO:0000313" key="3">
    <source>
        <dbReference type="Proteomes" id="UP001222027"/>
    </source>
</evidence>
<dbReference type="EMBL" id="JAQQAF010000002">
    <property type="protein sequence ID" value="KAJ8503951.1"/>
    <property type="molecule type" value="Genomic_DNA"/>
</dbReference>
<feature type="region of interest" description="Disordered" evidence="1">
    <location>
        <begin position="1"/>
        <end position="57"/>
    </location>
</feature>
<dbReference type="Proteomes" id="UP001222027">
    <property type="component" value="Unassembled WGS sequence"/>
</dbReference>
<feature type="compositionally biased region" description="Acidic residues" evidence="1">
    <location>
        <begin position="71"/>
        <end position="84"/>
    </location>
</feature>
<accession>A0AAV8Q112</accession>